<dbReference type="EMBL" id="KZ819662">
    <property type="protein sequence ID" value="PWN29992.1"/>
    <property type="molecule type" value="Genomic_DNA"/>
</dbReference>
<reference evidence="13 14" key="1">
    <citation type="journal article" date="2018" name="Mol. Biol. Evol.">
        <title>Broad Genomic Sampling Reveals a Smut Pathogenic Ancestry of the Fungal Clade Ustilaginomycotina.</title>
        <authorList>
            <person name="Kijpornyongpan T."/>
            <person name="Mondo S.J."/>
            <person name="Barry K."/>
            <person name="Sandor L."/>
            <person name="Lee J."/>
            <person name="Lipzen A."/>
            <person name="Pangilinan J."/>
            <person name="LaButti K."/>
            <person name="Hainaut M."/>
            <person name="Henrissat B."/>
            <person name="Grigoriev I.V."/>
            <person name="Spatafora J.W."/>
            <person name="Aime M.C."/>
        </authorList>
    </citation>
    <scope>NUCLEOTIDE SEQUENCE [LARGE SCALE GENOMIC DNA]</scope>
    <source>
        <strain evidence="13 14">MCA 5214</strain>
    </source>
</reference>
<evidence type="ECO:0000256" key="1">
    <source>
        <dbReference type="ARBA" id="ARBA00004448"/>
    </source>
</evidence>
<accession>A0A316UXQ1</accession>
<keyword evidence="4 12" id="KW-0812">Transmembrane</keyword>
<evidence type="ECO:0000256" key="2">
    <source>
        <dbReference type="ARBA" id="ARBA00006837"/>
    </source>
</evidence>
<dbReference type="Proteomes" id="UP000245884">
    <property type="component" value="Unassembled WGS sequence"/>
</dbReference>
<dbReference type="AlphaFoldDB" id="A0A316UXQ1"/>
<comment type="function">
    <text evidence="12">Component of the PAM complex, a complex required for the translocation of transit peptide-containing proteins from the inner membrane into the mitochondrial matrix in an ATP-dependent manner.</text>
</comment>
<feature type="transmembrane region" description="Helical" evidence="12">
    <location>
        <begin position="88"/>
        <end position="112"/>
    </location>
</feature>
<evidence type="ECO:0000256" key="9">
    <source>
        <dbReference type="ARBA" id="ARBA00023010"/>
    </source>
</evidence>
<feature type="transmembrane region" description="Helical" evidence="12">
    <location>
        <begin position="47"/>
        <end position="68"/>
    </location>
</feature>
<dbReference type="PANTHER" id="PTHR28021">
    <property type="entry name" value="PRESEQUENCE TRANSLOCATED-ASSOCIATED MOTOR SUBUNIT PAM17, MITOCHONDRIAL"/>
    <property type="match status" value="1"/>
</dbReference>
<keyword evidence="5 12" id="KW-0999">Mitochondrion inner membrane</keyword>
<keyword evidence="10 12" id="KW-0496">Mitochondrion</keyword>
<evidence type="ECO:0000256" key="6">
    <source>
        <dbReference type="ARBA" id="ARBA00022927"/>
    </source>
</evidence>
<evidence type="ECO:0000256" key="3">
    <source>
        <dbReference type="ARBA" id="ARBA00022448"/>
    </source>
</evidence>
<keyword evidence="8 12" id="KW-1133">Transmembrane helix</keyword>
<keyword evidence="9 12" id="KW-0811">Translocation</keyword>
<evidence type="ECO:0000256" key="11">
    <source>
        <dbReference type="ARBA" id="ARBA00023136"/>
    </source>
</evidence>
<dbReference type="InterPro" id="IPR013875">
    <property type="entry name" value="Pam17"/>
</dbReference>
<keyword evidence="11 12" id="KW-0472">Membrane</keyword>
<evidence type="ECO:0000256" key="4">
    <source>
        <dbReference type="ARBA" id="ARBA00022692"/>
    </source>
</evidence>
<evidence type="ECO:0000256" key="8">
    <source>
        <dbReference type="ARBA" id="ARBA00022989"/>
    </source>
</evidence>
<evidence type="ECO:0000313" key="14">
    <source>
        <dbReference type="Proteomes" id="UP000245884"/>
    </source>
</evidence>
<evidence type="ECO:0000313" key="13">
    <source>
        <dbReference type="EMBL" id="PWN29992.1"/>
    </source>
</evidence>
<dbReference type="Pfam" id="PF08566">
    <property type="entry name" value="Pam17"/>
    <property type="match status" value="1"/>
</dbReference>
<sequence length="204" mass="22376">MLVPSLRTYATSNSPAAASSSSPSPSAEAQRLRWSDYFALRKKRARFGLFTQYPTILLSLTASGSFFLTSEINPLQPVFGVDPAILAVGATMASAFAGYLVGPLIGSGVWSLSHRNQLKAMQQRDAEFYEHVKRNRVDPSRQSVQNPVPDFYAEKIYSISDYRRWLRDCSVYRRKAAHGLKQDAEALAAGGEEVPGSQAGNAAR</sequence>
<keyword evidence="3 12" id="KW-0813">Transport</keyword>
<organism evidence="13 14">
    <name type="scientific">Jaminaea rosea</name>
    <dbReference type="NCBI Taxonomy" id="1569628"/>
    <lineage>
        <taxon>Eukaryota</taxon>
        <taxon>Fungi</taxon>
        <taxon>Dikarya</taxon>
        <taxon>Basidiomycota</taxon>
        <taxon>Ustilaginomycotina</taxon>
        <taxon>Exobasidiomycetes</taxon>
        <taxon>Microstromatales</taxon>
        <taxon>Microstromatales incertae sedis</taxon>
        <taxon>Jaminaea</taxon>
    </lineage>
</organism>
<dbReference type="RefSeq" id="XP_025364604.1">
    <property type="nucleotide sequence ID" value="XM_025504214.1"/>
</dbReference>
<dbReference type="GO" id="GO:0030150">
    <property type="term" value="P:protein import into mitochondrial matrix"/>
    <property type="evidence" value="ECO:0007669"/>
    <property type="project" value="UniProtKB-UniRule"/>
</dbReference>
<keyword evidence="14" id="KW-1185">Reference proteome</keyword>
<evidence type="ECO:0000256" key="5">
    <source>
        <dbReference type="ARBA" id="ARBA00022792"/>
    </source>
</evidence>
<dbReference type="GeneID" id="37026037"/>
<gene>
    <name evidence="13" type="ORF">BDZ90DRAFT_215220</name>
</gene>
<dbReference type="GO" id="GO:0001405">
    <property type="term" value="C:PAM complex, Tim23 associated import motor"/>
    <property type="evidence" value="ECO:0007669"/>
    <property type="project" value="UniProtKB-UniRule"/>
</dbReference>
<dbReference type="STRING" id="1569628.A0A316UXQ1"/>
<evidence type="ECO:0000256" key="10">
    <source>
        <dbReference type="ARBA" id="ARBA00023128"/>
    </source>
</evidence>
<keyword evidence="6 12" id="KW-0653">Protein transport</keyword>
<name>A0A316UXQ1_9BASI</name>
<dbReference type="PANTHER" id="PTHR28021:SF1">
    <property type="entry name" value="PRESEQUENCE TRANSLOCATED-ASSOCIATED MOTOR SUBUNIT PAM17, MITOCHONDRIAL"/>
    <property type="match status" value="1"/>
</dbReference>
<dbReference type="OrthoDB" id="5970083at2759"/>
<comment type="similarity">
    <text evidence="2 12">Belongs to the PAM17 family.</text>
</comment>
<evidence type="ECO:0000256" key="7">
    <source>
        <dbReference type="ARBA" id="ARBA00022946"/>
    </source>
</evidence>
<comment type="subunit">
    <text evidence="12">Component of the PAM complex.</text>
</comment>
<comment type="subcellular location">
    <subcellularLocation>
        <location evidence="1 12">Mitochondrion inner membrane</location>
        <topology evidence="1 12">Multi-pass membrane protein</topology>
    </subcellularLocation>
</comment>
<keyword evidence="7" id="KW-0809">Transit peptide</keyword>
<proteinExistence type="inferred from homology"/>
<evidence type="ECO:0000256" key="12">
    <source>
        <dbReference type="RuleBase" id="RU367146"/>
    </source>
</evidence>
<protein>
    <recommendedName>
        <fullName evidence="12">Presequence translocated-associated motor subunit PAM17</fullName>
    </recommendedName>
</protein>